<feature type="chain" id="PRO_5013075306" description="DUF4890 domain-containing protein" evidence="2">
    <location>
        <begin position="20"/>
        <end position="179"/>
    </location>
</feature>
<feature type="compositionally biased region" description="Basic residues" evidence="1">
    <location>
        <begin position="169"/>
        <end position="179"/>
    </location>
</feature>
<accession>A0A212JRZ8</accession>
<feature type="region of interest" description="Disordered" evidence="1">
    <location>
        <begin position="160"/>
        <end position="179"/>
    </location>
</feature>
<name>A0A212JRZ8_9BACT</name>
<dbReference type="AlphaFoldDB" id="A0A212JRZ8"/>
<evidence type="ECO:0000256" key="2">
    <source>
        <dbReference type="SAM" id="SignalP"/>
    </source>
</evidence>
<protein>
    <recommendedName>
        <fullName evidence="4">DUF4890 domain-containing protein</fullName>
    </recommendedName>
</protein>
<organism evidence="3">
    <name type="scientific">uncultured Dysgonomonas sp</name>
    <dbReference type="NCBI Taxonomy" id="206096"/>
    <lineage>
        <taxon>Bacteria</taxon>
        <taxon>Pseudomonadati</taxon>
        <taxon>Bacteroidota</taxon>
        <taxon>Bacteroidia</taxon>
        <taxon>Bacteroidales</taxon>
        <taxon>Dysgonomonadaceae</taxon>
        <taxon>Dysgonomonas</taxon>
        <taxon>environmental samples</taxon>
    </lineage>
</organism>
<dbReference type="EMBL" id="FLUM01000003">
    <property type="protein sequence ID" value="SBW02197.1"/>
    <property type="molecule type" value="Genomic_DNA"/>
</dbReference>
<gene>
    <name evidence="3" type="ORF">KL86DYS1_30219</name>
</gene>
<reference evidence="3" key="1">
    <citation type="submission" date="2016-04" db="EMBL/GenBank/DDBJ databases">
        <authorList>
            <person name="Evans L.H."/>
            <person name="Alamgir A."/>
            <person name="Owens N."/>
            <person name="Weber N.D."/>
            <person name="Virtaneva K."/>
            <person name="Barbian K."/>
            <person name="Babar A."/>
            <person name="Rosenke K."/>
        </authorList>
    </citation>
    <scope>NUCLEOTIDE SEQUENCE</scope>
    <source>
        <strain evidence="3">86-1</strain>
    </source>
</reference>
<dbReference type="RefSeq" id="WP_296941949.1">
    <property type="nucleotide sequence ID" value="NZ_LT599032.1"/>
</dbReference>
<evidence type="ECO:0000313" key="3">
    <source>
        <dbReference type="EMBL" id="SBW02197.1"/>
    </source>
</evidence>
<evidence type="ECO:0008006" key="4">
    <source>
        <dbReference type="Google" id="ProtNLM"/>
    </source>
</evidence>
<feature type="signal peptide" evidence="2">
    <location>
        <begin position="1"/>
        <end position="19"/>
    </location>
</feature>
<keyword evidence="2" id="KW-0732">Signal</keyword>
<sequence>MKKILLLLFILASSSATYAQTGDESLYYNNIEVYKDLQLSSGQAAQIKELKREVKKQFQAIGRDRTISGYEKGQRKRALALKHKSDIEKILTKNQINTFEYKYGKMSKNDGLKDIIGDTYEHKLETLEKRYEAEKDAIEDNDSLSKSEKKVRLESLKDTYKSQKESLKREKKSAKNAFS</sequence>
<evidence type="ECO:0000256" key="1">
    <source>
        <dbReference type="SAM" id="MobiDB-lite"/>
    </source>
</evidence>
<proteinExistence type="predicted"/>